<proteinExistence type="predicted"/>
<reference evidence="1 2" key="1">
    <citation type="journal article" date="2007" name="Nature">
        <title>Evolution of genes and genomes on the Drosophila phylogeny.</title>
        <authorList>
            <consortium name="Drosophila 12 Genomes Consortium"/>
            <person name="Clark A.G."/>
            <person name="Eisen M.B."/>
            <person name="Smith D.R."/>
            <person name="Bergman C.M."/>
            <person name="Oliver B."/>
            <person name="Markow T.A."/>
            <person name="Kaufman T.C."/>
            <person name="Kellis M."/>
            <person name="Gelbart W."/>
            <person name="Iyer V.N."/>
            <person name="Pollard D.A."/>
            <person name="Sackton T.B."/>
            <person name="Larracuente A.M."/>
            <person name="Singh N.D."/>
            <person name="Abad J.P."/>
            <person name="Abt D.N."/>
            <person name="Adryan B."/>
            <person name="Aguade M."/>
            <person name="Akashi H."/>
            <person name="Anderson W.W."/>
            <person name="Aquadro C.F."/>
            <person name="Ardell D.H."/>
            <person name="Arguello R."/>
            <person name="Artieri C.G."/>
            <person name="Barbash D.A."/>
            <person name="Barker D."/>
            <person name="Barsanti P."/>
            <person name="Batterham P."/>
            <person name="Batzoglou S."/>
            <person name="Begun D."/>
            <person name="Bhutkar A."/>
            <person name="Blanco E."/>
            <person name="Bosak S.A."/>
            <person name="Bradley R.K."/>
            <person name="Brand A.D."/>
            <person name="Brent M.R."/>
            <person name="Brooks A.N."/>
            <person name="Brown R.H."/>
            <person name="Butlin R.K."/>
            <person name="Caggese C."/>
            <person name="Calvi B.R."/>
            <person name="Bernardo de Carvalho A."/>
            <person name="Caspi A."/>
            <person name="Castrezana S."/>
            <person name="Celniker S.E."/>
            <person name="Chang J.L."/>
            <person name="Chapple C."/>
            <person name="Chatterji S."/>
            <person name="Chinwalla A."/>
            <person name="Civetta A."/>
            <person name="Clifton S.W."/>
            <person name="Comeron J.M."/>
            <person name="Costello J.C."/>
            <person name="Coyne J.A."/>
            <person name="Daub J."/>
            <person name="David R.G."/>
            <person name="Delcher A.L."/>
            <person name="Delehaunty K."/>
            <person name="Do C.B."/>
            <person name="Ebling H."/>
            <person name="Edwards K."/>
            <person name="Eickbush T."/>
            <person name="Evans J.D."/>
            <person name="Filipski A."/>
            <person name="Findeiss S."/>
            <person name="Freyhult E."/>
            <person name="Fulton L."/>
            <person name="Fulton R."/>
            <person name="Garcia A.C."/>
            <person name="Gardiner A."/>
            <person name="Garfield D.A."/>
            <person name="Garvin B.E."/>
            <person name="Gibson G."/>
            <person name="Gilbert D."/>
            <person name="Gnerre S."/>
            <person name="Godfrey J."/>
            <person name="Good R."/>
            <person name="Gotea V."/>
            <person name="Gravely B."/>
            <person name="Greenberg A.J."/>
            <person name="Griffiths-Jones S."/>
            <person name="Gross S."/>
            <person name="Guigo R."/>
            <person name="Gustafson E.A."/>
            <person name="Haerty W."/>
            <person name="Hahn M.W."/>
            <person name="Halligan D.L."/>
            <person name="Halpern A.L."/>
            <person name="Halter G.M."/>
            <person name="Han M.V."/>
            <person name="Heger A."/>
            <person name="Hillier L."/>
            <person name="Hinrichs A.S."/>
            <person name="Holmes I."/>
            <person name="Hoskins R.A."/>
            <person name="Hubisz M.J."/>
            <person name="Hultmark D."/>
            <person name="Huntley M.A."/>
            <person name="Jaffe D.B."/>
            <person name="Jagadeeshan S."/>
            <person name="Jeck W.R."/>
            <person name="Johnson J."/>
            <person name="Jones C.D."/>
            <person name="Jordan W.C."/>
            <person name="Karpen G.H."/>
            <person name="Kataoka E."/>
            <person name="Keightley P.D."/>
            <person name="Kheradpour P."/>
            <person name="Kirkness E.F."/>
            <person name="Koerich L.B."/>
            <person name="Kristiansen K."/>
            <person name="Kudrna D."/>
            <person name="Kulathinal R.J."/>
            <person name="Kumar S."/>
            <person name="Kwok R."/>
            <person name="Lander E."/>
            <person name="Langley C.H."/>
            <person name="Lapoint R."/>
            <person name="Lazzaro B.P."/>
            <person name="Lee S.J."/>
            <person name="Levesque L."/>
            <person name="Li R."/>
            <person name="Lin C.F."/>
            <person name="Lin M.F."/>
            <person name="Lindblad-Toh K."/>
            <person name="Llopart A."/>
            <person name="Long M."/>
            <person name="Low L."/>
            <person name="Lozovsky E."/>
            <person name="Lu J."/>
            <person name="Luo M."/>
            <person name="Machado C.A."/>
            <person name="Makalowski W."/>
            <person name="Marzo M."/>
            <person name="Matsuda M."/>
            <person name="Matzkin L."/>
            <person name="McAllister B."/>
            <person name="McBride C.S."/>
            <person name="McKernan B."/>
            <person name="McKernan K."/>
            <person name="Mendez-Lago M."/>
            <person name="Minx P."/>
            <person name="Mollenhauer M.U."/>
            <person name="Montooth K."/>
            <person name="Mount S.M."/>
            <person name="Mu X."/>
            <person name="Myers E."/>
            <person name="Negre B."/>
            <person name="Newfeld S."/>
            <person name="Nielsen R."/>
            <person name="Noor M.A."/>
            <person name="O'Grady P."/>
            <person name="Pachter L."/>
            <person name="Papaceit M."/>
            <person name="Parisi M.J."/>
            <person name="Parisi M."/>
            <person name="Parts L."/>
            <person name="Pedersen J.S."/>
            <person name="Pesole G."/>
            <person name="Phillippy A.M."/>
            <person name="Ponting C.P."/>
            <person name="Pop M."/>
            <person name="Porcelli D."/>
            <person name="Powell J.R."/>
            <person name="Prohaska S."/>
            <person name="Pruitt K."/>
            <person name="Puig M."/>
            <person name="Quesneville H."/>
            <person name="Ram K.R."/>
            <person name="Rand D."/>
            <person name="Rasmussen M.D."/>
            <person name="Reed L.K."/>
            <person name="Reenan R."/>
            <person name="Reily A."/>
            <person name="Remington K.A."/>
            <person name="Rieger T.T."/>
            <person name="Ritchie M.G."/>
            <person name="Robin C."/>
            <person name="Rogers Y.H."/>
            <person name="Rohde C."/>
            <person name="Rozas J."/>
            <person name="Rubenfield M.J."/>
            <person name="Ruiz A."/>
            <person name="Russo S."/>
            <person name="Salzberg S.L."/>
            <person name="Sanchez-Gracia A."/>
            <person name="Saranga D.J."/>
            <person name="Sato H."/>
            <person name="Schaeffer S.W."/>
            <person name="Schatz M.C."/>
            <person name="Schlenke T."/>
            <person name="Schwartz R."/>
            <person name="Segarra C."/>
            <person name="Singh R.S."/>
            <person name="Sirot L."/>
            <person name="Sirota M."/>
            <person name="Sisneros N.B."/>
            <person name="Smith C.D."/>
            <person name="Smith T.F."/>
            <person name="Spieth J."/>
            <person name="Stage D.E."/>
            <person name="Stark A."/>
            <person name="Stephan W."/>
            <person name="Strausberg R.L."/>
            <person name="Strempel S."/>
            <person name="Sturgill D."/>
            <person name="Sutton G."/>
            <person name="Sutton G.G."/>
            <person name="Tao W."/>
            <person name="Teichmann S."/>
            <person name="Tobari Y.N."/>
            <person name="Tomimura Y."/>
            <person name="Tsolas J.M."/>
            <person name="Valente V.L."/>
            <person name="Venter E."/>
            <person name="Venter J.C."/>
            <person name="Vicario S."/>
            <person name="Vieira F.G."/>
            <person name="Vilella A.J."/>
            <person name="Villasante A."/>
            <person name="Walenz B."/>
            <person name="Wang J."/>
            <person name="Wasserman M."/>
            <person name="Watts T."/>
            <person name="Wilson D."/>
            <person name="Wilson R.K."/>
            <person name="Wing R.A."/>
            <person name="Wolfner M.F."/>
            <person name="Wong A."/>
            <person name="Wong G.K."/>
            <person name="Wu C.I."/>
            <person name="Wu G."/>
            <person name="Yamamoto D."/>
            <person name="Yang H.P."/>
            <person name="Yang S.P."/>
            <person name="Yorke J.A."/>
            <person name="Yoshida K."/>
            <person name="Zdobnov E."/>
            <person name="Zhang P."/>
            <person name="Zhang Y."/>
            <person name="Zimin A.V."/>
            <person name="Baldwin J."/>
            <person name="Abdouelleil A."/>
            <person name="Abdulkadir J."/>
            <person name="Abebe A."/>
            <person name="Abera B."/>
            <person name="Abreu J."/>
            <person name="Acer S.C."/>
            <person name="Aftuck L."/>
            <person name="Alexander A."/>
            <person name="An P."/>
            <person name="Anderson E."/>
            <person name="Anderson S."/>
            <person name="Arachi H."/>
            <person name="Azer M."/>
            <person name="Bachantsang P."/>
            <person name="Barry A."/>
            <person name="Bayul T."/>
            <person name="Berlin A."/>
            <person name="Bessette D."/>
            <person name="Bloom T."/>
            <person name="Blye J."/>
            <person name="Boguslavskiy L."/>
            <person name="Bonnet C."/>
            <person name="Boukhgalter B."/>
            <person name="Bourzgui I."/>
            <person name="Brown A."/>
            <person name="Cahill P."/>
            <person name="Channer S."/>
            <person name="Cheshatsang Y."/>
            <person name="Chuda L."/>
            <person name="Citroen M."/>
            <person name="Collymore A."/>
            <person name="Cooke P."/>
            <person name="Costello M."/>
            <person name="D'Aco K."/>
            <person name="Daza R."/>
            <person name="De Haan G."/>
            <person name="DeGray S."/>
            <person name="DeMaso C."/>
            <person name="Dhargay N."/>
            <person name="Dooley K."/>
            <person name="Dooley E."/>
            <person name="Doricent M."/>
            <person name="Dorje P."/>
            <person name="Dorjee K."/>
            <person name="Dupes A."/>
            <person name="Elong R."/>
            <person name="Falk J."/>
            <person name="Farina A."/>
            <person name="Faro S."/>
            <person name="Ferguson D."/>
            <person name="Fisher S."/>
            <person name="Foley C.D."/>
            <person name="Franke A."/>
            <person name="Friedrich D."/>
            <person name="Gadbois L."/>
            <person name="Gearin G."/>
            <person name="Gearin C.R."/>
            <person name="Giannoukos G."/>
            <person name="Goode T."/>
            <person name="Graham J."/>
            <person name="Grandbois E."/>
            <person name="Grewal S."/>
            <person name="Gyaltsen K."/>
            <person name="Hafez N."/>
            <person name="Hagos B."/>
            <person name="Hall J."/>
            <person name="Henson C."/>
            <person name="Hollinger A."/>
            <person name="Honan T."/>
            <person name="Huard M.D."/>
            <person name="Hughes L."/>
            <person name="Hurhula B."/>
            <person name="Husby M.E."/>
            <person name="Kamat A."/>
            <person name="Kanga B."/>
            <person name="Kashin S."/>
            <person name="Khazanovich D."/>
            <person name="Kisner P."/>
            <person name="Lance K."/>
            <person name="Lara M."/>
            <person name="Lee W."/>
            <person name="Lennon N."/>
            <person name="Letendre F."/>
            <person name="LeVine R."/>
            <person name="Lipovsky A."/>
            <person name="Liu X."/>
            <person name="Liu J."/>
            <person name="Liu S."/>
            <person name="Lokyitsang T."/>
            <person name="Lokyitsang Y."/>
            <person name="Lubonja R."/>
            <person name="Lui A."/>
            <person name="MacDonald P."/>
            <person name="Magnisalis V."/>
            <person name="Maru K."/>
            <person name="Matthews C."/>
            <person name="McCusker W."/>
            <person name="McDonough S."/>
            <person name="Mehta T."/>
            <person name="Meldrim J."/>
            <person name="Meneus L."/>
            <person name="Mihai O."/>
            <person name="Mihalev A."/>
            <person name="Mihova T."/>
            <person name="Mittelman R."/>
            <person name="Mlenga V."/>
            <person name="Montmayeur A."/>
            <person name="Mulrain L."/>
            <person name="Navidi A."/>
            <person name="Naylor J."/>
            <person name="Negash T."/>
            <person name="Nguyen T."/>
            <person name="Nguyen N."/>
            <person name="Nicol R."/>
            <person name="Norbu C."/>
            <person name="Norbu N."/>
            <person name="Novod N."/>
            <person name="O'Neill B."/>
            <person name="Osman S."/>
            <person name="Markiewicz E."/>
            <person name="Oyono O.L."/>
            <person name="Patti C."/>
            <person name="Phunkhang P."/>
            <person name="Pierre F."/>
            <person name="Priest M."/>
            <person name="Raghuraman S."/>
            <person name="Rege F."/>
            <person name="Reyes R."/>
            <person name="Rise C."/>
            <person name="Rogov P."/>
            <person name="Ross K."/>
            <person name="Ryan E."/>
            <person name="Settipalli S."/>
            <person name="Shea T."/>
            <person name="Sherpa N."/>
            <person name="Shi L."/>
            <person name="Shih D."/>
            <person name="Sparrow T."/>
            <person name="Spaulding J."/>
            <person name="Stalker J."/>
            <person name="Stange-Thomann N."/>
            <person name="Stavropoulos S."/>
            <person name="Stone C."/>
            <person name="Strader C."/>
            <person name="Tesfaye S."/>
            <person name="Thomson T."/>
            <person name="Thoulutsang Y."/>
            <person name="Thoulutsang D."/>
            <person name="Topham K."/>
            <person name="Topping I."/>
            <person name="Tsamla T."/>
            <person name="Vassiliev H."/>
            <person name="Vo A."/>
            <person name="Wangchuk T."/>
            <person name="Wangdi T."/>
            <person name="Weiand M."/>
            <person name="Wilkinson J."/>
            <person name="Wilson A."/>
            <person name="Yadav S."/>
            <person name="Young G."/>
            <person name="Yu Q."/>
            <person name="Zembek L."/>
            <person name="Zhong D."/>
            <person name="Zimmer A."/>
            <person name="Zwirko Z."/>
            <person name="Jaffe D.B."/>
            <person name="Alvarez P."/>
            <person name="Brockman W."/>
            <person name="Butler J."/>
            <person name="Chin C."/>
            <person name="Gnerre S."/>
            <person name="Grabherr M."/>
            <person name="Kleber M."/>
            <person name="Mauceli E."/>
            <person name="MacCallum I."/>
        </authorList>
    </citation>
    <scope>NUCLEOTIDE SEQUENCE [LARGE SCALE GENOMIC DNA]</scope>
    <source>
        <strain evidence="2">Tucson 15010-1051.87</strain>
    </source>
</reference>
<keyword evidence="2" id="KW-1185">Reference proteome</keyword>
<gene>
    <name evidence="1" type="primary">Dvir\GJ26826</name>
    <name evidence="1" type="ORF">Dvir_GJ26826</name>
</gene>
<evidence type="ECO:0000313" key="1">
    <source>
        <dbReference type="EMBL" id="KRF77740.1"/>
    </source>
</evidence>
<dbReference type="Proteomes" id="UP000008792">
    <property type="component" value="Unassembled WGS sequence"/>
</dbReference>
<sequence length="161" mass="18339">MSIPYRLSALGTMSGFRTVSDEAATVLAGMLPEDILANEMEKIYMARIGTGDAVLMGVIRSERGTSMATWQERWNTANKGDGQWIRRRNGEMNLHLRQFFTGHGGYRKYLYRFRHEVSPECPNCPILDEDLEHMLYQCSRYREVVSSVPPPEGLVAFMLEG</sequence>
<evidence type="ECO:0008006" key="3">
    <source>
        <dbReference type="Google" id="ProtNLM"/>
    </source>
</evidence>
<dbReference type="InParanoid" id="A0A0Q9VY50"/>
<accession>A0A0Q9VY50</accession>
<name>A0A0Q9VY50_DROVI</name>
<protein>
    <recommendedName>
        <fullName evidence="3">Reverse transcriptase zinc-binding domain-containing protein</fullName>
    </recommendedName>
</protein>
<organism evidence="1 2">
    <name type="scientific">Drosophila virilis</name>
    <name type="common">Fruit fly</name>
    <dbReference type="NCBI Taxonomy" id="7244"/>
    <lineage>
        <taxon>Eukaryota</taxon>
        <taxon>Metazoa</taxon>
        <taxon>Ecdysozoa</taxon>
        <taxon>Arthropoda</taxon>
        <taxon>Hexapoda</taxon>
        <taxon>Insecta</taxon>
        <taxon>Pterygota</taxon>
        <taxon>Neoptera</taxon>
        <taxon>Endopterygota</taxon>
        <taxon>Diptera</taxon>
        <taxon>Brachycera</taxon>
        <taxon>Muscomorpha</taxon>
        <taxon>Ephydroidea</taxon>
        <taxon>Drosophilidae</taxon>
        <taxon>Drosophila</taxon>
    </lineage>
</organism>
<dbReference type="EMBL" id="CH941434">
    <property type="protein sequence ID" value="KRF77740.1"/>
    <property type="molecule type" value="Genomic_DNA"/>
</dbReference>
<evidence type="ECO:0000313" key="2">
    <source>
        <dbReference type="Proteomes" id="UP000008792"/>
    </source>
</evidence>
<dbReference type="AlphaFoldDB" id="A0A0Q9VY50"/>